<sequence>METGAPGGRSTDQRTPLIVVCGLDQDQTAATAETVRAGAPGTTALLHHDLHRVGDGFLDKRVRHRDRDIDSTVELVHGCVSCTLREDLLPELRRLSATPGVEHIVLHLDPLVEPEAICWSLQQVPVDGRTVDEDVVVHAVLNAVDGARWLADASSEDTLADRGLGGGTDDERTIAQLAVGHAEFADAIVFGPAAEDGWTEVRTREVLRRLAPATAWTQLDGLDVADLLARIPDNARRGDVDGAHGPLLRGQPPMEPDSGVEVLLFEDRRPFHPQRLHEALDALLDGVVRTRGRAWIASRPDSALWLESAGGGLAVGDAGPWLAALPEQEWTQFADERRLRASLQWDEHYGDRAQEIVVITHDADAAEISRRLRAALLTDEELAAGRDVWAQHQDPFEWHSDDCSDEDPADADLDPARGSGGC</sequence>
<dbReference type="RefSeq" id="WP_193927410.1">
    <property type="nucleotide sequence ID" value="NZ_JADEYC010000009.1"/>
</dbReference>
<dbReference type="SUPFAM" id="SSF90002">
    <property type="entry name" value="Hypothetical protein YjiA, C-terminal domain"/>
    <property type="match status" value="1"/>
</dbReference>
<dbReference type="InterPro" id="IPR003495">
    <property type="entry name" value="CobW/HypB/UreG_nucleotide-bd"/>
</dbReference>
<comment type="caution">
    <text evidence="3">The sequence shown here is derived from an EMBL/GenBank/DDBJ whole genome shotgun (WGS) entry which is preliminary data.</text>
</comment>
<dbReference type="Gene3D" id="3.40.50.300">
    <property type="entry name" value="P-loop containing nucleotide triphosphate hydrolases"/>
    <property type="match status" value="1"/>
</dbReference>
<dbReference type="PANTHER" id="PTHR43603:SF1">
    <property type="entry name" value="ZINC-REGULATED GTPASE METALLOPROTEIN ACTIVATOR 1"/>
    <property type="match status" value="1"/>
</dbReference>
<dbReference type="InterPro" id="IPR051927">
    <property type="entry name" value="Zn_Chap_cDPG_Synth"/>
</dbReference>
<dbReference type="SMART" id="SM00833">
    <property type="entry name" value="CobW_C"/>
    <property type="match status" value="1"/>
</dbReference>
<dbReference type="Pfam" id="PF07683">
    <property type="entry name" value="CobW_C"/>
    <property type="match status" value="1"/>
</dbReference>
<proteinExistence type="predicted"/>
<keyword evidence="4" id="KW-1185">Reference proteome</keyword>
<protein>
    <submittedName>
        <fullName evidence="3">GTP-binding protein</fullName>
    </submittedName>
</protein>
<gene>
    <name evidence="3" type="ORF">IQ251_05810</name>
</gene>
<dbReference type="Proteomes" id="UP000598360">
    <property type="component" value="Unassembled WGS sequence"/>
</dbReference>
<organism evidence="3 4">
    <name type="scientific">Saccharopolyspora montiporae</name>
    <dbReference type="NCBI Taxonomy" id="2781240"/>
    <lineage>
        <taxon>Bacteria</taxon>
        <taxon>Bacillati</taxon>
        <taxon>Actinomycetota</taxon>
        <taxon>Actinomycetes</taxon>
        <taxon>Pseudonocardiales</taxon>
        <taxon>Pseudonocardiaceae</taxon>
        <taxon>Saccharopolyspora</taxon>
    </lineage>
</organism>
<dbReference type="PANTHER" id="PTHR43603">
    <property type="entry name" value="COBW DOMAIN-CONTAINING PROTEIN DDB_G0274527"/>
    <property type="match status" value="1"/>
</dbReference>
<dbReference type="AlphaFoldDB" id="A0A929FZ29"/>
<accession>A0A929FZ29</accession>
<dbReference type="NCBIfam" id="NF047431">
    <property type="entry name" value="hiber_recruit"/>
    <property type="match status" value="1"/>
</dbReference>
<feature type="domain" description="CobW C-terminal" evidence="2">
    <location>
        <begin position="260"/>
        <end position="376"/>
    </location>
</feature>
<evidence type="ECO:0000313" key="4">
    <source>
        <dbReference type="Proteomes" id="UP000598360"/>
    </source>
</evidence>
<evidence type="ECO:0000259" key="2">
    <source>
        <dbReference type="SMART" id="SM00833"/>
    </source>
</evidence>
<feature type="compositionally biased region" description="Acidic residues" evidence="1">
    <location>
        <begin position="403"/>
        <end position="413"/>
    </location>
</feature>
<dbReference type="EMBL" id="JADEYC010000009">
    <property type="protein sequence ID" value="MBE9373959.1"/>
    <property type="molecule type" value="Genomic_DNA"/>
</dbReference>
<reference evidence="3" key="1">
    <citation type="submission" date="2020-10" db="EMBL/GenBank/DDBJ databases">
        <title>Diversity and distribution of actinomycetes associated with coral in the coast of Hainan.</title>
        <authorList>
            <person name="Li F."/>
        </authorList>
    </citation>
    <scope>NUCLEOTIDE SEQUENCE</scope>
    <source>
        <strain evidence="3">HNM0983</strain>
    </source>
</reference>
<evidence type="ECO:0000313" key="3">
    <source>
        <dbReference type="EMBL" id="MBE9373959.1"/>
    </source>
</evidence>
<name>A0A929FZ29_9PSEU</name>
<dbReference type="Pfam" id="PF02492">
    <property type="entry name" value="cobW"/>
    <property type="match status" value="1"/>
</dbReference>
<dbReference type="InterPro" id="IPR027417">
    <property type="entry name" value="P-loop_NTPase"/>
</dbReference>
<dbReference type="InterPro" id="IPR011629">
    <property type="entry name" value="CobW-like_C"/>
</dbReference>
<evidence type="ECO:0000256" key="1">
    <source>
        <dbReference type="SAM" id="MobiDB-lite"/>
    </source>
</evidence>
<feature type="region of interest" description="Disordered" evidence="1">
    <location>
        <begin position="397"/>
        <end position="422"/>
    </location>
</feature>